<keyword evidence="1" id="KW-0812">Transmembrane</keyword>
<keyword evidence="1" id="KW-1133">Transmembrane helix</keyword>
<dbReference type="AlphaFoldDB" id="A0A0P1IE83"/>
<reference evidence="3" key="1">
    <citation type="submission" date="2015-09" db="EMBL/GenBank/DDBJ databases">
        <authorList>
            <person name="Rodrigo-Torres Lidia"/>
            <person name="Arahal R.David."/>
        </authorList>
    </citation>
    <scope>NUCLEOTIDE SEQUENCE [LARGE SCALE GENOMIC DNA]</scope>
    <source>
        <strain evidence="3">CECT 7735</strain>
    </source>
</reference>
<sequence>MTNFVDTLMNIEVFAFIGLLLWLYLKPHS</sequence>
<dbReference type="Proteomes" id="UP000051870">
    <property type="component" value="Unassembled WGS sequence"/>
</dbReference>
<keyword evidence="1" id="KW-0472">Membrane</keyword>
<evidence type="ECO:0000313" key="3">
    <source>
        <dbReference type="Proteomes" id="UP000051870"/>
    </source>
</evidence>
<feature type="transmembrane region" description="Helical" evidence="1">
    <location>
        <begin position="7"/>
        <end position="25"/>
    </location>
</feature>
<dbReference type="EMBL" id="CYTW01000001">
    <property type="protein sequence ID" value="CUJ87025.1"/>
    <property type="molecule type" value="Genomic_DNA"/>
</dbReference>
<proteinExistence type="predicted"/>
<name>A0A0P1IE83_9RHOB</name>
<evidence type="ECO:0000256" key="1">
    <source>
        <dbReference type="SAM" id="Phobius"/>
    </source>
</evidence>
<evidence type="ECO:0000313" key="2">
    <source>
        <dbReference type="EMBL" id="CUJ87025.1"/>
    </source>
</evidence>
<gene>
    <name evidence="2" type="ORF">PH7735_00702</name>
</gene>
<keyword evidence="3" id="KW-1185">Reference proteome</keyword>
<accession>A0A0P1IE83</accession>
<organism evidence="2 3">
    <name type="scientific">Shimia thalassica</name>
    <dbReference type="NCBI Taxonomy" id="1715693"/>
    <lineage>
        <taxon>Bacteria</taxon>
        <taxon>Pseudomonadati</taxon>
        <taxon>Pseudomonadota</taxon>
        <taxon>Alphaproteobacteria</taxon>
        <taxon>Rhodobacterales</taxon>
        <taxon>Roseobacteraceae</taxon>
    </lineage>
</organism>
<protein>
    <submittedName>
        <fullName evidence="2">Uncharacterized protein</fullName>
    </submittedName>
</protein>